<dbReference type="PANTHER" id="PTHR36172:SF1">
    <property type="entry name" value="RESOLVASE-RELATED"/>
    <property type="match status" value="1"/>
</dbReference>
<dbReference type="OrthoDB" id="26022at10239"/>
<name>A7IVV8_PBCVN</name>
<dbReference type="Gene3D" id="1.10.1660.10">
    <property type="match status" value="1"/>
</dbReference>
<dbReference type="InterPro" id="IPR006119">
    <property type="entry name" value="Resolv_N"/>
</dbReference>
<evidence type="ECO:0000313" key="9">
    <source>
        <dbReference type="EMBL" id="ABT14780.1"/>
    </source>
</evidence>
<gene>
    <name evidence="8" type="primary">B083L</name>
    <name evidence="9" type="synonym">B381L</name>
    <name evidence="10" type="synonym">B715L</name>
    <name evidence="8" type="ORF">NY2A_B083L</name>
    <name evidence="9" type="ORF">NY2A_B381L</name>
    <name evidence="10" type="ORF">NY2A_B715L</name>
</gene>
<dbReference type="SUPFAM" id="SSF53041">
    <property type="entry name" value="Resolvase-like"/>
    <property type="match status" value="1"/>
</dbReference>
<evidence type="ECO:0000313" key="10">
    <source>
        <dbReference type="EMBL" id="ABT15114.1"/>
    </source>
</evidence>
<dbReference type="GeneID" id="5659048"/>
<evidence type="ECO:0000256" key="1">
    <source>
        <dbReference type="ARBA" id="ARBA00022908"/>
    </source>
</evidence>
<evidence type="ECO:0000313" key="8">
    <source>
        <dbReference type="EMBL" id="ABT14482.1"/>
    </source>
</evidence>
<dbReference type="Proteomes" id="UP000202419">
    <property type="component" value="Segment"/>
</dbReference>
<keyword evidence="11" id="KW-1185">Reference proteome</keyword>
<organism evidence="8 11">
    <name type="scientific">Paramecium bursaria Chlorella virus NY2A</name>
    <name type="common">PBCV-NY2A</name>
    <dbReference type="NCBI Taxonomy" id="46021"/>
    <lineage>
        <taxon>Viruses</taxon>
        <taxon>Varidnaviria</taxon>
        <taxon>Bamfordvirae</taxon>
        <taxon>Nucleocytoviricota</taxon>
        <taxon>Megaviricetes</taxon>
        <taxon>Algavirales</taxon>
        <taxon>Phycodnaviridae</taxon>
        <taxon>Chlorovirus</taxon>
        <taxon>Chlorovirus americanus</taxon>
    </lineage>
</organism>
<dbReference type="PANTHER" id="PTHR36172">
    <property type="match status" value="1"/>
</dbReference>
<dbReference type="GO" id="GO:0015074">
    <property type="term" value="P:DNA integration"/>
    <property type="evidence" value="ECO:0007669"/>
    <property type="project" value="UniProtKB-KW"/>
</dbReference>
<dbReference type="KEGG" id="vg:5659048"/>
<evidence type="ECO:0000256" key="3">
    <source>
        <dbReference type="ARBA" id="ARBA00023172"/>
    </source>
</evidence>
<dbReference type="KEGG" id="vg:5658874"/>
<keyword evidence="1" id="KW-0229">DNA integration</keyword>
<dbReference type="GeneID" id="5658874"/>
<keyword evidence="2" id="KW-0238">DNA-binding</keyword>
<dbReference type="GeneID" id="5659067"/>
<dbReference type="Gene3D" id="1.10.287.2170">
    <property type="match status" value="1"/>
</dbReference>
<dbReference type="EMBL" id="DQ491002">
    <property type="protein sequence ID" value="ABT14780.1"/>
    <property type="molecule type" value="Genomic_DNA"/>
</dbReference>
<organismHost>
    <name type="scientific">Chlorella</name>
    <dbReference type="NCBI Taxonomy" id="3071"/>
</organismHost>
<feature type="region of interest" description="Disordered" evidence="6">
    <location>
        <begin position="195"/>
        <end position="228"/>
    </location>
</feature>
<feature type="active site" description="O-(5'-phospho-DNA)-serine intermediate" evidence="4 5">
    <location>
        <position position="81"/>
    </location>
</feature>
<dbReference type="EMBL" id="DQ491002">
    <property type="protein sequence ID" value="ABT15114.1"/>
    <property type="molecule type" value="Genomic_DNA"/>
</dbReference>
<dbReference type="KEGG" id="vg:5659067"/>
<evidence type="ECO:0000313" key="11">
    <source>
        <dbReference type="Proteomes" id="UP000202419"/>
    </source>
</evidence>
<reference evidence="8" key="2">
    <citation type="submission" date="2010-04" db="EMBL/GenBank/DDBJ databases">
        <authorList>
            <person name="Van Etten J.L."/>
            <person name="Fitzgerald L."/>
            <person name="Gurnon J.R."/>
            <person name="Graves M.V."/>
            <person name="Li X."/>
            <person name="Feldblyum T."/>
            <person name="Nierman W."/>
        </authorList>
    </citation>
    <scope>NUCLEOTIDE SEQUENCE</scope>
    <source>
        <strain evidence="8">NY-2A</strain>
    </source>
</reference>
<dbReference type="EMBL" id="DQ491002">
    <property type="protein sequence ID" value="ABT14482.1"/>
    <property type="molecule type" value="Genomic_DNA"/>
</dbReference>
<dbReference type="GO" id="GO:0000150">
    <property type="term" value="F:DNA strand exchange activity"/>
    <property type="evidence" value="ECO:0007669"/>
    <property type="project" value="InterPro"/>
</dbReference>
<dbReference type="InterPro" id="IPR036162">
    <property type="entry name" value="Resolvase-like_N_sf"/>
</dbReference>
<dbReference type="NCBIfam" id="NF033518">
    <property type="entry name" value="transpos_IS607"/>
    <property type="match status" value="1"/>
</dbReference>
<dbReference type="SUPFAM" id="SSF46955">
    <property type="entry name" value="Putative DNA-binding domain"/>
    <property type="match status" value="1"/>
</dbReference>
<dbReference type="Gene3D" id="3.40.50.1390">
    <property type="entry name" value="Resolvase, N-terminal catalytic domain"/>
    <property type="match status" value="1"/>
</dbReference>
<evidence type="ECO:0000256" key="2">
    <source>
        <dbReference type="ARBA" id="ARBA00023125"/>
    </source>
</evidence>
<dbReference type="SMART" id="SM00857">
    <property type="entry name" value="Resolvase"/>
    <property type="match status" value="1"/>
</dbReference>
<evidence type="ECO:0000256" key="5">
    <source>
        <dbReference type="PROSITE-ProRule" id="PRU10137"/>
    </source>
</evidence>
<dbReference type="InterPro" id="IPR048046">
    <property type="entry name" value="Transpos_IS607"/>
</dbReference>
<evidence type="ECO:0000256" key="6">
    <source>
        <dbReference type="SAM" id="MobiDB-lite"/>
    </source>
</evidence>
<dbReference type="InterPro" id="IPR051491">
    <property type="entry name" value="Recombinase/Transposase-rel"/>
</dbReference>
<reference evidence="8 11" key="1">
    <citation type="journal article" date="2007" name="Virology">
        <title>Sequence and annotation of the 369-kb NY-2A and the 345-kb AR158 viruses that infect Chlorella NC64A.</title>
        <authorList>
            <person name="Fitzgerald L.A."/>
            <person name="Graves M.V."/>
            <person name="Li X."/>
            <person name="Feldblyum T."/>
            <person name="Nierman W.C."/>
            <person name="Van Etten J.L."/>
        </authorList>
    </citation>
    <scope>NUCLEOTIDE SEQUENCE [LARGE SCALE GENOMIC DNA]</scope>
    <source>
        <strain evidence="8 11">NY-2A</strain>
    </source>
</reference>
<dbReference type="PROSITE" id="PS51736">
    <property type="entry name" value="RECOMBINASES_3"/>
    <property type="match status" value="1"/>
</dbReference>
<dbReference type="InterPro" id="IPR006118">
    <property type="entry name" value="Recombinase_CS"/>
</dbReference>
<feature type="domain" description="Resolvase/invertase-type recombinase catalytic" evidence="7">
    <location>
        <begin position="73"/>
        <end position="213"/>
    </location>
</feature>
<dbReference type="RefSeq" id="YP_001497577.1">
    <property type="nucleotide sequence ID" value="NC_009898.1"/>
</dbReference>
<dbReference type="PROSITE" id="PS00397">
    <property type="entry name" value="RECOMBINASES_1"/>
    <property type="match status" value="1"/>
</dbReference>
<evidence type="ECO:0000256" key="4">
    <source>
        <dbReference type="PIRSR" id="PIRSR606118-50"/>
    </source>
</evidence>
<dbReference type="InterPro" id="IPR009061">
    <property type="entry name" value="DNA-bd_dom_put_sf"/>
</dbReference>
<dbReference type="Pfam" id="PF00239">
    <property type="entry name" value="Resolvase"/>
    <property type="match status" value="1"/>
</dbReference>
<accession>A7IVV8</accession>
<keyword evidence="3" id="KW-0233">DNA recombination</keyword>
<dbReference type="RefSeq" id="YP_001497911.1">
    <property type="nucleotide sequence ID" value="NC_009898.1"/>
</dbReference>
<sequence>MSSKNVKETAKFVAPGRARKILGISDATLRRWAETKKIESFITPSGRRLYNVENLFGVVRPPTDDAIIPRGSKSFLYARVSSSKQRDDLQRQIDFLKEKHPDFEVVSDIASGINWQRKGLRKLLDLSSAGGVERIVVAERDRLCRFAFELVEYVFSINGTIVEVVGSEESSPEQELQEDLLSIVQVFCCRRNGKRRYKGKKKDENPEESCDRNSNHKDSSDKITETTD</sequence>
<proteinExistence type="predicted"/>
<dbReference type="GO" id="GO:0003677">
    <property type="term" value="F:DNA binding"/>
    <property type="evidence" value="ECO:0007669"/>
    <property type="project" value="UniProtKB-KW"/>
</dbReference>
<feature type="compositionally biased region" description="Basic and acidic residues" evidence="6">
    <location>
        <begin position="201"/>
        <end position="228"/>
    </location>
</feature>
<dbReference type="RefSeq" id="YP_001497279.1">
    <property type="nucleotide sequence ID" value="NC_009898.1"/>
</dbReference>
<protein>
    <submittedName>
        <fullName evidence="8">Uncharacterized protein B083L</fullName>
    </submittedName>
    <submittedName>
        <fullName evidence="9">Uncharacterized protein B381L</fullName>
    </submittedName>
    <submittedName>
        <fullName evidence="10">Uncharacterized protein B715L</fullName>
    </submittedName>
</protein>
<evidence type="ECO:0000259" key="7">
    <source>
        <dbReference type="PROSITE" id="PS51736"/>
    </source>
</evidence>